<dbReference type="PANTHER" id="PTHR11941">
    <property type="entry name" value="ENOYL-COA HYDRATASE-RELATED"/>
    <property type="match status" value="1"/>
</dbReference>
<reference evidence="2" key="1">
    <citation type="journal article" date="2020" name="Stud. Mycol.">
        <title>101 Dothideomycetes genomes: a test case for predicting lifestyles and emergence of pathogens.</title>
        <authorList>
            <person name="Haridas S."/>
            <person name="Albert R."/>
            <person name="Binder M."/>
            <person name="Bloem J."/>
            <person name="Labutti K."/>
            <person name="Salamov A."/>
            <person name="Andreopoulos B."/>
            <person name="Baker S."/>
            <person name="Barry K."/>
            <person name="Bills G."/>
            <person name="Bluhm B."/>
            <person name="Cannon C."/>
            <person name="Castanera R."/>
            <person name="Culley D."/>
            <person name="Daum C."/>
            <person name="Ezra D."/>
            <person name="Gonzalez J."/>
            <person name="Henrissat B."/>
            <person name="Kuo A."/>
            <person name="Liang C."/>
            <person name="Lipzen A."/>
            <person name="Lutzoni F."/>
            <person name="Magnuson J."/>
            <person name="Mondo S."/>
            <person name="Nolan M."/>
            <person name="Ohm R."/>
            <person name="Pangilinan J."/>
            <person name="Park H.-J."/>
            <person name="Ramirez L."/>
            <person name="Alfaro M."/>
            <person name="Sun H."/>
            <person name="Tritt A."/>
            <person name="Yoshinaga Y."/>
            <person name="Zwiers L.-H."/>
            <person name="Turgeon B."/>
            <person name="Goodwin S."/>
            <person name="Spatafora J."/>
            <person name="Crous P."/>
            <person name="Grigoriev I."/>
        </authorList>
    </citation>
    <scope>NUCLEOTIDE SEQUENCE</scope>
    <source>
        <strain evidence="2">CBS 207.26</strain>
    </source>
</reference>
<evidence type="ECO:0000313" key="2">
    <source>
        <dbReference type="EMBL" id="KAF2186051.1"/>
    </source>
</evidence>
<dbReference type="Pfam" id="PF00378">
    <property type="entry name" value="ECH_1"/>
    <property type="match status" value="1"/>
</dbReference>
<dbReference type="Proteomes" id="UP000800200">
    <property type="component" value="Unassembled WGS sequence"/>
</dbReference>
<gene>
    <name evidence="2" type="ORF">K469DRAFT_687467</name>
</gene>
<dbReference type="PANTHER" id="PTHR11941:SF54">
    <property type="entry name" value="ENOYL-COA HYDRATASE, MITOCHONDRIAL"/>
    <property type="match status" value="1"/>
</dbReference>
<dbReference type="OrthoDB" id="410701at2759"/>
<dbReference type="GO" id="GO:0006635">
    <property type="term" value="P:fatty acid beta-oxidation"/>
    <property type="evidence" value="ECO:0007669"/>
    <property type="project" value="TreeGrafter"/>
</dbReference>
<sequence>MRFSSLRYQTLACALSTIVRALELPDYIGLKTSLNRSVLEVTLHNPNSPINLWNQDTQDGLVDLVGKLQQDNETKVVIFRSDIPRYFVAHLDLSIPNLAKFVPSFGNLIYNISALPQVTIGAVEGRARGAGNELLVALDMRFATKNDTLFGQPEVGSGLFPGGGGSQYLPGLIGRGLAMEYILSANDINATEAERIGWINKAFDKTADMDSYIDRLTSRLRLFPQSALSGAKDTINLRSAPTREDILHDTTTFVRQLADPVVGQISARTQKLVQNSSAFEVELNLGEIIPLLYDDDA</sequence>
<accession>A0A6A6E298</accession>
<evidence type="ECO:0000256" key="1">
    <source>
        <dbReference type="ARBA" id="ARBA00023026"/>
    </source>
</evidence>
<dbReference type="AlphaFoldDB" id="A0A6A6E298"/>
<keyword evidence="3" id="KW-1185">Reference proteome</keyword>
<organism evidence="2 3">
    <name type="scientific">Zopfia rhizophila CBS 207.26</name>
    <dbReference type="NCBI Taxonomy" id="1314779"/>
    <lineage>
        <taxon>Eukaryota</taxon>
        <taxon>Fungi</taxon>
        <taxon>Dikarya</taxon>
        <taxon>Ascomycota</taxon>
        <taxon>Pezizomycotina</taxon>
        <taxon>Dothideomycetes</taxon>
        <taxon>Dothideomycetes incertae sedis</taxon>
        <taxon>Zopfiaceae</taxon>
        <taxon>Zopfia</taxon>
    </lineage>
</organism>
<dbReference type="SUPFAM" id="SSF52096">
    <property type="entry name" value="ClpP/crotonase"/>
    <property type="match status" value="1"/>
</dbReference>
<dbReference type="InterPro" id="IPR001753">
    <property type="entry name" value="Enoyl-CoA_hydra/iso"/>
</dbReference>
<evidence type="ECO:0000313" key="3">
    <source>
        <dbReference type="Proteomes" id="UP000800200"/>
    </source>
</evidence>
<keyword evidence="1" id="KW-0843">Virulence</keyword>
<dbReference type="InterPro" id="IPR029045">
    <property type="entry name" value="ClpP/crotonase-like_dom_sf"/>
</dbReference>
<protein>
    <submittedName>
        <fullName evidence="2">ClpP/crotonase</fullName>
    </submittedName>
</protein>
<proteinExistence type="predicted"/>
<dbReference type="GO" id="GO:0003824">
    <property type="term" value="F:catalytic activity"/>
    <property type="evidence" value="ECO:0007669"/>
    <property type="project" value="UniProtKB-ARBA"/>
</dbReference>
<dbReference type="EMBL" id="ML994631">
    <property type="protein sequence ID" value="KAF2186051.1"/>
    <property type="molecule type" value="Genomic_DNA"/>
</dbReference>
<dbReference type="Gene3D" id="3.90.226.10">
    <property type="entry name" value="2-enoyl-CoA Hydratase, Chain A, domain 1"/>
    <property type="match status" value="1"/>
</dbReference>
<dbReference type="CDD" id="cd06558">
    <property type="entry name" value="crotonase-like"/>
    <property type="match status" value="1"/>
</dbReference>
<name>A0A6A6E298_9PEZI</name>